<keyword evidence="7 18" id="KW-0808">Transferase</keyword>
<dbReference type="Pfam" id="PF06750">
    <property type="entry name" value="A24_N_bact"/>
    <property type="match status" value="1"/>
</dbReference>
<dbReference type="GO" id="GO:0006465">
    <property type="term" value="P:signal peptide processing"/>
    <property type="evidence" value="ECO:0007669"/>
    <property type="project" value="TreeGrafter"/>
</dbReference>
<keyword evidence="5 18" id="KW-0489">Methyltransferase</keyword>
<evidence type="ECO:0000256" key="16">
    <source>
        <dbReference type="ARBA" id="ARBA00071870"/>
    </source>
</evidence>
<dbReference type="InterPro" id="IPR000045">
    <property type="entry name" value="Prepilin_IV_endopep_pep"/>
</dbReference>
<evidence type="ECO:0000259" key="21">
    <source>
        <dbReference type="Pfam" id="PF06750"/>
    </source>
</evidence>
<protein>
    <recommendedName>
        <fullName evidence="16 18">Prepilin leader peptidase/N-methyltransferase</fullName>
        <ecNumber evidence="18">2.1.1.-</ecNumber>
        <ecNumber evidence="15 18">3.4.23.43</ecNumber>
    </recommendedName>
</protein>
<dbReference type="EC" id="3.4.23.43" evidence="15 18"/>
<evidence type="ECO:0000256" key="18">
    <source>
        <dbReference type="RuleBase" id="RU003794"/>
    </source>
</evidence>
<evidence type="ECO:0000259" key="20">
    <source>
        <dbReference type="Pfam" id="PF01478"/>
    </source>
</evidence>
<keyword evidence="12 19" id="KW-0472">Membrane</keyword>
<comment type="similarity">
    <text evidence="2 17">Belongs to the peptidase A24 family.</text>
</comment>
<feature type="transmembrane region" description="Helical" evidence="19">
    <location>
        <begin position="161"/>
        <end position="194"/>
    </location>
</feature>
<comment type="catalytic activity">
    <reaction evidence="14 18">
        <text>Typically cleaves a -Gly-|-Phe- bond to release an N-terminal, basic peptide of 5-8 residues from type IV prepilin, and then N-methylates the new N-terminal amino group, the methyl donor being S-adenosyl-L-methionine.</text>
        <dbReference type="EC" id="3.4.23.43"/>
    </reaction>
</comment>
<dbReference type="PANTHER" id="PTHR30487">
    <property type="entry name" value="TYPE 4 PREPILIN-LIKE PROTEINS LEADER PEPTIDE-PROCESSING ENZYME"/>
    <property type="match status" value="1"/>
</dbReference>
<evidence type="ECO:0000256" key="9">
    <source>
        <dbReference type="ARBA" id="ARBA00022692"/>
    </source>
</evidence>
<keyword evidence="4" id="KW-0997">Cell inner membrane</keyword>
<keyword evidence="10 18" id="KW-0378">Hydrolase</keyword>
<name>A0A2N5X795_9GAMM</name>
<dbReference type="PRINTS" id="PR00864">
    <property type="entry name" value="PREPILNPTASE"/>
</dbReference>
<dbReference type="InterPro" id="IPR014032">
    <property type="entry name" value="Peptidase_A24A_bac"/>
</dbReference>
<evidence type="ECO:0000256" key="17">
    <source>
        <dbReference type="RuleBase" id="RU003793"/>
    </source>
</evidence>
<keyword evidence="11 19" id="KW-1133">Transmembrane helix</keyword>
<dbReference type="OrthoDB" id="9789291at2"/>
<dbReference type="GO" id="GO:0032259">
    <property type="term" value="P:methylation"/>
    <property type="evidence" value="ECO:0007669"/>
    <property type="project" value="UniProtKB-KW"/>
</dbReference>
<evidence type="ECO:0000256" key="14">
    <source>
        <dbReference type="ARBA" id="ARBA00050401"/>
    </source>
</evidence>
<evidence type="ECO:0000256" key="3">
    <source>
        <dbReference type="ARBA" id="ARBA00022475"/>
    </source>
</evidence>
<dbReference type="GO" id="GO:0008168">
    <property type="term" value="F:methyltransferase activity"/>
    <property type="evidence" value="ECO:0007669"/>
    <property type="project" value="UniProtKB-KW"/>
</dbReference>
<dbReference type="Proteomes" id="UP000235005">
    <property type="component" value="Unassembled WGS sequence"/>
</dbReference>
<dbReference type="EMBL" id="PKUS01000002">
    <property type="protein sequence ID" value="PLW70363.1"/>
    <property type="molecule type" value="Genomic_DNA"/>
</dbReference>
<dbReference type="Pfam" id="PF01478">
    <property type="entry name" value="Peptidase_A24"/>
    <property type="match status" value="1"/>
</dbReference>
<evidence type="ECO:0000256" key="4">
    <source>
        <dbReference type="ARBA" id="ARBA00022519"/>
    </source>
</evidence>
<evidence type="ECO:0000256" key="5">
    <source>
        <dbReference type="ARBA" id="ARBA00022603"/>
    </source>
</evidence>
<evidence type="ECO:0000313" key="22">
    <source>
        <dbReference type="EMBL" id="PLW70363.1"/>
    </source>
</evidence>
<comment type="subcellular location">
    <subcellularLocation>
        <location evidence="1">Cell inner membrane</location>
        <topology evidence="1">Multi-pass membrane protein</topology>
    </subcellularLocation>
    <subcellularLocation>
        <location evidence="18">Cell membrane</location>
        <topology evidence="18">Multi-pass membrane protein</topology>
    </subcellularLocation>
</comment>
<keyword evidence="6 18" id="KW-0645">Protease</keyword>
<evidence type="ECO:0000256" key="11">
    <source>
        <dbReference type="ARBA" id="ARBA00022989"/>
    </source>
</evidence>
<dbReference type="InterPro" id="IPR050882">
    <property type="entry name" value="Prepilin_peptidase/N-MTase"/>
</dbReference>
<evidence type="ECO:0000256" key="6">
    <source>
        <dbReference type="ARBA" id="ARBA00022670"/>
    </source>
</evidence>
<evidence type="ECO:0000313" key="23">
    <source>
        <dbReference type="Proteomes" id="UP000235005"/>
    </source>
</evidence>
<evidence type="ECO:0000256" key="2">
    <source>
        <dbReference type="ARBA" id="ARBA00005801"/>
    </source>
</evidence>
<feature type="domain" description="Prepilin peptidase A24 N-terminal" evidence="21">
    <location>
        <begin position="19"/>
        <end position="124"/>
    </location>
</feature>
<feature type="domain" description="Prepilin type IV endopeptidase peptidase" evidence="20">
    <location>
        <begin position="134"/>
        <end position="243"/>
    </location>
</feature>
<dbReference type="PANTHER" id="PTHR30487:SF0">
    <property type="entry name" value="PREPILIN LEADER PEPTIDASE_N-METHYLTRANSFERASE-RELATED"/>
    <property type="match status" value="1"/>
</dbReference>
<keyword evidence="3" id="KW-1003">Cell membrane</keyword>
<evidence type="ECO:0000256" key="10">
    <source>
        <dbReference type="ARBA" id="ARBA00022801"/>
    </source>
</evidence>
<evidence type="ECO:0000256" key="7">
    <source>
        <dbReference type="ARBA" id="ARBA00022679"/>
    </source>
</evidence>
<dbReference type="EC" id="2.1.1.-" evidence="18"/>
<feature type="transmembrane region" description="Helical" evidence="19">
    <location>
        <begin position="115"/>
        <end position="141"/>
    </location>
</feature>
<accession>A0A2N5X795</accession>
<reference evidence="22 23" key="1">
    <citation type="submission" date="2018-01" db="EMBL/GenBank/DDBJ databases">
        <title>The draft genome sequence of Halioglobus lutimaris HF004.</title>
        <authorList>
            <person name="Du Z.-J."/>
            <person name="Shi M.-J."/>
        </authorList>
    </citation>
    <scope>NUCLEOTIDE SEQUENCE [LARGE SCALE GENOMIC DNA]</scope>
    <source>
        <strain evidence="22 23">HF004</strain>
    </source>
</reference>
<keyword evidence="9 18" id="KW-0812">Transmembrane</keyword>
<keyword evidence="13 18" id="KW-0511">Multifunctional enzyme</keyword>
<organism evidence="22 23">
    <name type="scientific">Pseudohalioglobus lutimaris</name>
    <dbReference type="NCBI Taxonomy" id="1737061"/>
    <lineage>
        <taxon>Bacteria</taxon>
        <taxon>Pseudomonadati</taxon>
        <taxon>Pseudomonadota</taxon>
        <taxon>Gammaproteobacteria</taxon>
        <taxon>Cellvibrionales</taxon>
        <taxon>Halieaceae</taxon>
        <taxon>Pseudohalioglobus</taxon>
    </lineage>
</organism>
<comment type="function">
    <text evidence="18">Plays an essential role in type IV pili and type II pseudopili formation by proteolytically removing the leader sequence from substrate proteins and subsequently monomethylating the alpha-amino group of the newly exposed N-terminal phenylalanine.</text>
</comment>
<evidence type="ECO:0000256" key="15">
    <source>
        <dbReference type="ARBA" id="ARBA00067082"/>
    </source>
</evidence>
<evidence type="ECO:0000256" key="12">
    <source>
        <dbReference type="ARBA" id="ARBA00023136"/>
    </source>
</evidence>
<evidence type="ECO:0000256" key="19">
    <source>
        <dbReference type="SAM" id="Phobius"/>
    </source>
</evidence>
<feature type="transmembrane region" description="Helical" evidence="19">
    <location>
        <begin position="230"/>
        <end position="248"/>
    </location>
</feature>
<feature type="transmembrane region" description="Helical" evidence="19">
    <location>
        <begin position="12"/>
        <end position="31"/>
    </location>
</feature>
<dbReference type="AlphaFoldDB" id="A0A2N5X795"/>
<dbReference type="GO" id="GO:0004190">
    <property type="term" value="F:aspartic-type endopeptidase activity"/>
    <property type="evidence" value="ECO:0007669"/>
    <property type="project" value="UniProtKB-EC"/>
</dbReference>
<evidence type="ECO:0000256" key="8">
    <source>
        <dbReference type="ARBA" id="ARBA00022691"/>
    </source>
</evidence>
<evidence type="ECO:0000256" key="1">
    <source>
        <dbReference type="ARBA" id="ARBA00004429"/>
    </source>
</evidence>
<gene>
    <name evidence="22" type="ORF">C0039_03930</name>
</gene>
<evidence type="ECO:0000256" key="13">
    <source>
        <dbReference type="ARBA" id="ARBA00023268"/>
    </source>
</evidence>
<dbReference type="Gene3D" id="1.20.120.1220">
    <property type="match status" value="1"/>
</dbReference>
<keyword evidence="23" id="KW-1185">Reference proteome</keyword>
<sequence>MLDVLNQQGWLLGLALLTLGLVVGSFLNVVIHRLPIMMEARWRGDCCELLELEREATDPVLTLSTPNSHCPNCKAAIRAWQNIPVFSYLFLGGKCARCSVAISPRYPLVELVTGLLTLSLILQFPASAGLLGAMLLTWSLVALTMIDVDHQLLPDDITLPLIWLGLLFNISGTYVSLTDAVIGAMAGYMVLWSVYWLFKLLTGKEGMGYGDFKLLAALGAWLGWQALPSIILLSSVVGALVGITLMIFKRRDKDVPMPFGPYLAAAGWIALMWGDEISAAYLSTVGVQ</sequence>
<proteinExistence type="inferred from homology"/>
<dbReference type="FunFam" id="1.20.120.1220:FF:000001">
    <property type="entry name" value="Type 4 prepilin-like proteins leader peptide-processing enzyme"/>
    <property type="match status" value="1"/>
</dbReference>
<dbReference type="RefSeq" id="WP_076000423.1">
    <property type="nucleotide sequence ID" value="NZ_PKUS01000002.1"/>
</dbReference>
<dbReference type="GO" id="GO:0005886">
    <property type="term" value="C:plasma membrane"/>
    <property type="evidence" value="ECO:0007669"/>
    <property type="project" value="UniProtKB-SubCell"/>
</dbReference>
<dbReference type="InterPro" id="IPR010627">
    <property type="entry name" value="Prepilin_pept_A24_N"/>
</dbReference>
<keyword evidence="8" id="KW-0949">S-adenosyl-L-methionine</keyword>
<comment type="caution">
    <text evidence="22">The sequence shown here is derived from an EMBL/GenBank/DDBJ whole genome shotgun (WGS) entry which is preliminary data.</text>
</comment>